<reference evidence="2" key="1">
    <citation type="submission" date="2016-09" db="EMBL/GenBank/DDBJ databases">
        <authorList>
            <person name="Strepis N."/>
        </authorList>
    </citation>
    <scope>NUCLEOTIDE SEQUENCE [LARGE SCALE GENOMIC DNA]</scope>
</reference>
<evidence type="ECO:0000313" key="1">
    <source>
        <dbReference type="EMBL" id="SHE26226.1"/>
    </source>
</evidence>
<dbReference type="Gene3D" id="2.30.320.10">
    <property type="entry name" value="YwqG-like"/>
    <property type="match status" value="1"/>
</dbReference>
<dbReference type="EMBL" id="FQTT01000013">
    <property type="protein sequence ID" value="SHE26226.1"/>
    <property type="molecule type" value="Genomic_DNA"/>
</dbReference>
<keyword evidence="2" id="KW-1185">Reference proteome</keyword>
<gene>
    <name evidence="1" type="ORF">ACGLYG10_2474</name>
</gene>
<protein>
    <submittedName>
        <fullName evidence="1">Uncharacterized protein</fullName>
    </submittedName>
</protein>
<name>A0A1M4S1W4_9ACTO</name>
<proteinExistence type="predicted"/>
<accession>A0A1M4S1W4</accession>
<dbReference type="Proteomes" id="UP000184291">
    <property type="component" value="Unassembled WGS sequence"/>
</dbReference>
<evidence type="ECO:0000313" key="2">
    <source>
        <dbReference type="Proteomes" id="UP000184291"/>
    </source>
</evidence>
<dbReference type="RefSeq" id="WP_139240978.1">
    <property type="nucleotide sequence ID" value="NZ_FQTT01000013.1"/>
</dbReference>
<dbReference type="AlphaFoldDB" id="A0A1M4S1W4"/>
<dbReference type="OrthoDB" id="253985at2"/>
<sequence length="265" mass="28562">MLSLIPEWTIEAPQSPVPREVVKVGGLPLGWPVGRDWPLCAECGLPMSFLLQAGESAQLPHTPAGQVMFVFKCERGSVCAFWEPGTGRNCVALLDFEDLSDAAATAPEGTPVLLELWARRWREHDDGVDASLEPAFFDARHDAMPEGIAYPHDFDFALQTKVGGLPYWTANGTVAFRYSGGTVLTEGGDWHLVLQLDTALKVVDPIGAVQAYADSHPVGPAREGAAEVYPEDGSVEIANFCLDGIGYVLVDGSAQSPEPVFLINR</sequence>
<organism evidence="1 2">
    <name type="scientific">Actinomyces glycerinitolerans</name>
    <dbReference type="NCBI Taxonomy" id="1892869"/>
    <lineage>
        <taxon>Bacteria</taxon>
        <taxon>Bacillati</taxon>
        <taxon>Actinomycetota</taxon>
        <taxon>Actinomycetes</taxon>
        <taxon>Actinomycetales</taxon>
        <taxon>Actinomycetaceae</taxon>
        <taxon>Actinomyces</taxon>
    </lineage>
</organism>